<keyword evidence="4" id="KW-0378">Hydrolase</keyword>
<dbReference type="CDD" id="cd00056">
    <property type="entry name" value="ENDO3c"/>
    <property type="match status" value="1"/>
</dbReference>
<protein>
    <recommendedName>
        <fullName evidence="2">DNA-(apurinic or apyrimidinic site) lyase</fullName>
        <ecNumber evidence="2">4.2.99.18</ecNumber>
    </recommendedName>
</protein>
<evidence type="ECO:0000256" key="8">
    <source>
        <dbReference type="ARBA" id="ARBA00023295"/>
    </source>
</evidence>
<dbReference type="PANTHER" id="PTHR10242">
    <property type="entry name" value="8-OXOGUANINE DNA GLYCOSYLASE"/>
    <property type="match status" value="1"/>
</dbReference>
<dbReference type="GO" id="GO:0006284">
    <property type="term" value="P:base-excision repair"/>
    <property type="evidence" value="ECO:0007669"/>
    <property type="project" value="InterPro"/>
</dbReference>
<keyword evidence="5" id="KW-0234">DNA repair</keyword>
<organism evidence="11 12">
    <name type="scientific">Serpentinicella alkaliphila</name>
    <dbReference type="NCBI Taxonomy" id="1734049"/>
    <lineage>
        <taxon>Bacteria</taxon>
        <taxon>Bacillati</taxon>
        <taxon>Bacillota</taxon>
        <taxon>Clostridia</taxon>
        <taxon>Peptostreptococcales</taxon>
        <taxon>Natronincolaceae</taxon>
        <taxon>Serpentinicella</taxon>
    </lineage>
</organism>
<dbReference type="RefSeq" id="WP_132847975.1">
    <property type="nucleotide sequence ID" value="NZ_CP058648.1"/>
</dbReference>
<evidence type="ECO:0000259" key="10">
    <source>
        <dbReference type="SMART" id="SM00478"/>
    </source>
</evidence>
<accession>A0A4R2TQ36</accession>
<evidence type="ECO:0000313" key="11">
    <source>
        <dbReference type="EMBL" id="TCQ03425.1"/>
    </source>
</evidence>
<gene>
    <name evidence="11" type="ORF">EDD79_10094</name>
</gene>
<comment type="catalytic activity">
    <reaction evidence="9">
        <text>2'-deoxyribonucleotide-(2'-deoxyribose 5'-phosphate)-2'-deoxyribonucleotide-DNA = a 3'-end 2'-deoxyribonucleotide-(2,3-dehydro-2,3-deoxyribose 5'-phosphate)-DNA + a 5'-end 5'-phospho-2'-deoxyribonucleoside-DNA + H(+)</text>
        <dbReference type="Rhea" id="RHEA:66592"/>
        <dbReference type="Rhea" id="RHEA-COMP:13180"/>
        <dbReference type="Rhea" id="RHEA-COMP:16897"/>
        <dbReference type="Rhea" id="RHEA-COMP:17067"/>
        <dbReference type="ChEBI" id="CHEBI:15378"/>
        <dbReference type="ChEBI" id="CHEBI:136412"/>
        <dbReference type="ChEBI" id="CHEBI:157695"/>
        <dbReference type="ChEBI" id="CHEBI:167181"/>
        <dbReference type="EC" id="4.2.99.18"/>
    </reaction>
</comment>
<dbReference type="OrthoDB" id="9798522at2"/>
<dbReference type="SMART" id="SM00478">
    <property type="entry name" value="ENDO3c"/>
    <property type="match status" value="1"/>
</dbReference>
<dbReference type="Gene3D" id="1.10.340.30">
    <property type="entry name" value="Hypothetical protein, domain 2"/>
    <property type="match status" value="1"/>
</dbReference>
<keyword evidence="3" id="KW-0227">DNA damage</keyword>
<dbReference type="InterPro" id="IPR011257">
    <property type="entry name" value="DNA_glycosylase"/>
</dbReference>
<sequence length="292" mass="34212">MEITFSNNKAIIENIDHFDLKHTFECGQCFRWNEEEDGSYTGIAFGKILNVKKDNNVFVFSDTNKEDFENIWFNYFDLGRNYGEIKSCINRDEMIEQAIEFGSGIRILNQELWETIVSFIISANNNIPRIKKSIEMICERYGEYIGTYKGQKRFSFPDANILKELREEDLKECNTGYRAGYIIESAKIFSNERTTLDLFKELNSEMSLKELTRFSGVGPKVAHCINVFALGKRDAFPVDVWIKRIVEHLYFKEITTPRKIQDFAYEKFGLNAGYAQQYLFYYARELNLGKEK</sequence>
<dbReference type="GO" id="GO:0140078">
    <property type="term" value="F:class I DNA-(apurinic or apyrimidinic site) endonuclease activity"/>
    <property type="evidence" value="ECO:0007669"/>
    <property type="project" value="UniProtKB-EC"/>
</dbReference>
<dbReference type="InterPro" id="IPR012904">
    <property type="entry name" value="OGG_N"/>
</dbReference>
<dbReference type="SUPFAM" id="SSF48150">
    <property type="entry name" value="DNA-glycosylase"/>
    <property type="match status" value="1"/>
</dbReference>
<dbReference type="Pfam" id="PF00730">
    <property type="entry name" value="HhH-GPD"/>
    <property type="match status" value="1"/>
</dbReference>
<dbReference type="EC" id="4.2.99.18" evidence="2"/>
<evidence type="ECO:0000256" key="5">
    <source>
        <dbReference type="ARBA" id="ARBA00023204"/>
    </source>
</evidence>
<dbReference type="Gene3D" id="1.10.1670.10">
    <property type="entry name" value="Helix-hairpin-Helix base-excision DNA repair enzymes (C-terminal)"/>
    <property type="match status" value="1"/>
</dbReference>
<evidence type="ECO:0000256" key="1">
    <source>
        <dbReference type="ARBA" id="ARBA00010679"/>
    </source>
</evidence>
<proteinExistence type="inferred from homology"/>
<keyword evidence="6 11" id="KW-0456">Lyase</keyword>
<evidence type="ECO:0000256" key="3">
    <source>
        <dbReference type="ARBA" id="ARBA00022763"/>
    </source>
</evidence>
<dbReference type="InterPro" id="IPR023170">
    <property type="entry name" value="HhH_base_excis_C"/>
</dbReference>
<comment type="caution">
    <text evidence="11">The sequence shown here is derived from an EMBL/GenBank/DDBJ whole genome shotgun (WGS) entry which is preliminary data.</text>
</comment>
<dbReference type="Gene3D" id="3.30.310.260">
    <property type="match status" value="1"/>
</dbReference>
<comment type="similarity">
    <text evidence="1">Belongs to the type-1 OGG1 family.</text>
</comment>
<feature type="domain" description="HhH-GPD" evidence="10">
    <location>
        <begin position="121"/>
        <end position="284"/>
    </location>
</feature>
<dbReference type="InterPro" id="IPR052054">
    <property type="entry name" value="Oxidative_DNA_repair_enzyme"/>
</dbReference>
<evidence type="ECO:0000256" key="4">
    <source>
        <dbReference type="ARBA" id="ARBA00022801"/>
    </source>
</evidence>
<evidence type="ECO:0000256" key="7">
    <source>
        <dbReference type="ARBA" id="ARBA00023268"/>
    </source>
</evidence>
<dbReference type="GO" id="GO:0006289">
    <property type="term" value="P:nucleotide-excision repair"/>
    <property type="evidence" value="ECO:0007669"/>
    <property type="project" value="InterPro"/>
</dbReference>
<dbReference type="Pfam" id="PF07934">
    <property type="entry name" value="OGG_N"/>
    <property type="match status" value="1"/>
</dbReference>
<evidence type="ECO:0000256" key="2">
    <source>
        <dbReference type="ARBA" id="ARBA00012720"/>
    </source>
</evidence>
<keyword evidence="7" id="KW-0511">Multifunctional enzyme</keyword>
<name>A0A4R2TQ36_9FIRM</name>
<dbReference type="Proteomes" id="UP000295504">
    <property type="component" value="Unassembled WGS sequence"/>
</dbReference>
<evidence type="ECO:0000313" key="12">
    <source>
        <dbReference type="Proteomes" id="UP000295504"/>
    </source>
</evidence>
<evidence type="ECO:0000256" key="6">
    <source>
        <dbReference type="ARBA" id="ARBA00023239"/>
    </source>
</evidence>
<dbReference type="AlphaFoldDB" id="A0A4R2TQ36"/>
<dbReference type="InterPro" id="IPR003265">
    <property type="entry name" value="HhH-GPD_domain"/>
</dbReference>
<keyword evidence="8" id="KW-0326">Glycosidase</keyword>
<dbReference type="EMBL" id="SLYC01000009">
    <property type="protein sequence ID" value="TCQ03425.1"/>
    <property type="molecule type" value="Genomic_DNA"/>
</dbReference>
<reference evidence="11 12" key="1">
    <citation type="submission" date="2019-03" db="EMBL/GenBank/DDBJ databases">
        <title>Genomic Encyclopedia of Type Strains, Phase IV (KMG-IV): sequencing the most valuable type-strain genomes for metagenomic binning, comparative biology and taxonomic classification.</title>
        <authorList>
            <person name="Goeker M."/>
        </authorList>
    </citation>
    <scope>NUCLEOTIDE SEQUENCE [LARGE SCALE GENOMIC DNA]</scope>
    <source>
        <strain evidence="11 12">DSM 100013</strain>
    </source>
</reference>
<dbReference type="GO" id="GO:0003684">
    <property type="term" value="F:damaged DNA binding"/>
    <property type="evidence" value="ECO:0007669"/>
    <property type="project" value="InterPro"/>
</dbReference>
<evidence type="ECO:0000256" key="9">
    <source>
        <dbReference type="ARBA" id="ARBA00044632"/>
    </source>
</evidence>
<keyword evidence="12" id="KW-1185">Reference proteome</keyword>
<dbReference type="GO" id="GO:0008534">
    <property type="term" value="F:oxidized purine nucleobase lesion DNA N-glycosylase activity"/>
    <property type="evidence" value="ECO:0007669"/>
    <property type="project" value="InterPro"/>
</dbReference>
<dbReference type="SUPFAM" id="SSF55945">
    <property type="entry name" value="TATA-box binding protein-like"/>
    <property type="match status" value="1"/>
</dbReference>
<dbReference type="PANTHER" id="PTHR10242:SF2">
    <property type="entry name" value="N-GLYCOSYLASE_DNA LYASE"/>
    <property type="match status" value="1"/>
</dbReference>